<evidence type="ECO:0000313" key="3">
    <source>
        <dbReference type="Proteomes" id="UP001575181"/>
    </source>
</evidence>
<protein>
    <submittedName>
        <fullName evidence="2">Uncharacterized protein</fullName>
    </submittedName>
</protein>
<comment type="caution">
    <text evidence="2">The sequence shown here is derived from an EMBL/GenBank/DDBJ whole genome shotgun (WGS) entry which is preliminary data.</text>
</comment>
<evidence type="ECO:0000256" key="1">
    <source>
        <dbReference type="SAM" id="MobiDB-lite"/>
    </source>
</evidence>
<name>A0ABV4TXA3_9GAMM</name>
<reference evidence="2 3" key="1">
    <citation type="submission" date="2024-08" db="EMBL/GenBank/DDBJ databases">
        <title>Whole-genome sequencing of halo(alkali)philic microorganisms from hypersaline lakes.</title>
        <authorList>
            <person name="Sorokin D.Y."/>
            <person name="Merkel A.Y."/>
            <person name="Messina E."/>
            <person name="Yakimov M."/>
        </authorList>
    </citation>
    <scope>NUCLEOTIDE SEQUENCE [LARGE SCALE GENOMIC DNA]</scope>
    <source>
        <strain evidence="2 3">Cl-TMA</strain>
    </source>
</reference>
<dbReference type="Proteomes" id="UP001575181">
    <property type="component" value="Unassembled WGS sequence"/>
</dbReference>
<proteinExistence type="predicted"/>
<feature type="compositionally biased region" description="Basic and acidic residues" evidence="1">
    <location>
        <begin position="55"/>
        <end position="75"/>
    </location>
</feature>
<organism evidence="2 3">
    <name type="scientific">Thiohalorhabdus methylotrophus</name>
    <dbReference type="NCBI Taxonomy" id="3242694"/>
    <lineage>
        <taxon>Bacteria</taxon>
        <taxon>Pseudomonadati</taxon>
        <taxon>Pseudomonadota</taxon>
        <taxon>Gammaproteobacteria</taxon>
        <taxon>Thiohalorhabdales</taxon>
        <taxon>Thiohalorhabdaceae</taxon>
        <taxon>Thiohalorhabdus</taxon>
    </lineage>
</organism>
<gene>
    <name evidence="2" type="ORF">ACERLL_14095</name>
</gene>
<feature type="region of interest" description="Disordered" evidence="1">
    <location>
        <begin position="55"/>
        <end position="76"/>
    </location>
</feature>
<dbReference type="EMBL" id="JBGUAW010000009">
    <property type="protein sequence ID" value="MFA9461952.1"/>
    <property type="molecule type" value="Genomic_DNA"/>
</dbReference>
<dbReference type="RefSeq" id="WP_373656739.1">
    <property type="nucleotide sequence ID" value="NZ_JBGUAW010000009.1"/>
</dbReference>
<sequence>MSPDRKDRDEQTPGRAIYFFRARLVQKQTEAPLVYEGTGKAYQGEDGAWMVEVIHEDETPHQEEPAEESADREADSVVSPFTLEAVDLSGSSWDAETVRLTGPVTALPSVGRVVRGRMEGFACLNCPESSGEGEIWVLGDSDSEP</sequence>
<keyword evidence="3" id="KW-1185">Reference proteome</keyword>
<evidence type="ECO:0000313" key="2">
    <source>
        <dbReference type="EMBL" id="MFA9461952.1"/>
    </source>
</evidence>
<accession>A0ABV4TXA3</accession>